<dbReference type="RefSeq" id="WP_179743060.1">
    <property type="nucleotide sequence ID" value="NZ_JACCAS010000001.1"/>
</dbReference>
<organism evidence="1 2">
    <name type="scientific">Paraburkholderia bryophila</name>
    <dbReference type="NCBI Taxonomy" id="420952"/>
    <lineage>
        <taxon>Bacteria</taxon>
        <taxon>Pseudomonadati</taxon>
        <taxon>Pseudomonadota</taxon>
        <taxon>Betaproteobacteria</taxon>
        <taxon>Burkholderiales</taxon>
        <taxon>Burkholderiaceae</taxon>
        <taxon>Paraburkholderia</taxon>
    </lineage>
</organism>
<gene>
    <name evidence="1" type="ORF">GGD40_001166</name>
</gene>
<reference evidence="1 2" key="1">
    <citation type="submission" date="2020-07" db="EMBL/GenBank/DDBJ databases">
        <title>Exploring microbial biodiversity for novel pathways involved in the catabolism of aromatic compounds derived from lignin.</title>
        <authorList>
            <person name="Elkins J."/>
        </authorList>
    </citation>
    <scope>NUCLEOTIDE SEQUENCE [LARGE SCALE GENOMIC DNA]</scope>
    <source>
        <strain evidence="1 2">H2C3C</strain>
    </source>
</reference>
<dbReference type="AlphaFoldDB" id="A0A7Y9WIW6"/>
<evidence type="ECO:0000313" key="2">
    <source>
        <dbReference type="Proteomes" id="UP000540929"/>
    </source>
</evidence>
<comment type="caution">
    <text evidence="1">The sequence shown here is derived from an EMBL/GenBank/DDBJ whole genome shotgun (WGS) entry which is preliminary data.</text>
</comment>
<accession>A0A7Y9WIW6</accession>
<proteinExistence type="predicted"/>
<name>A0A7Y9WIW6_9BURK</name>
<dbReference type="Proteomes" id="UP000540929">
    <property type="component" value="Unassembled WGS sequence"/>
</dbReference>
<dbReference type="EMBL" id="JACCAS010000001">
    <property type="protein sequence ID" value="NYH21687.1"/>
    <property type="molecule type" value="Genomic_DNA"/>
</dbReference>
<evidence type="ECO:0000313" key="1">
    <source>
        <dbReference type="EMBL" id="NYH21687.1"/>
    </source>
</evidence>
<keyword evidence="2" id="KW-1185">Reference proteome</keyword>
<sequence>MTISSCSRVLRILAIRIDVFTHGSLFHVSEWRRRMLGKPYGTDLDAYIVRDRSKGWAVDIFACADCLYSGVQTSQKSGRRIPVASHRE</sequence>
<protein>
    <submittedName>
        <fullName evidence="1">Uncharacterized protein</fullName>
    </submittedName>
</protein>